<comment type="subunit">
    <text evidence="3">Component of the ER membrane protein complex (EMC).</text>
</comment>
<comment type="caution">
    <text evidence="11">The sequence shown here is derived from an EMBL/GenBank/DDBJ whole genome shotgun (WGS) entry which is preliminary data.</text>
</comment>
<reference evidence="11" key="1">
    <citation type="submission" date="2021-02" db="EMBL/GenBank/DDBJ databases">
        <authorList>
            <person name="Nowell W R."/>
        </authorList>
    </citation>
    <scope>NUCLEOTIDE SEQUENCE</scope>
    <source>
        <strain evidence="11">Ploen Becks lab</strain>
    </source>
</reference>
<dbReference type="OrthoDB" id="44756at2759"/>
<dbReference type="GO" id="GO:0031901">
    <property type="term" value="C:early endosome membrane"/>
    <property type="evidence" value="ECO:0007669"/>
    <property type="project" value="UniProtKB-SubCell"/>
</dbReference>
<keyword evidence="8" id="KW-0460">Magnesium</keyword>
<comment type="similarity">
    <text evidence="2 8">Belongs to the membrane magnesium transporter (TC 1.A.67) family.</text>
</comment>
<dbReference type="InterPro" id="IPR018937">
    <property type="entry name" value="MMgT"/>
</dbReference>
<feature type="chain" id="PRO_5032990252" description="Membrane magnesium transporter" evidence="10">
    <location>
        <begin position="17"/>
        <end position="159"/>
    </location>
</feature>
<evidence type="ECO:0000256" key="1">
    <source>
        <dbReference type="ARBA" id="ARBA00004477"/>
    </source>
</evidence>
<evidence type="ECO:0000256" key="9">
    <source>
        <dbReference type="SAM" id="MobiDB-lite"/>
    </source>
</evidence>
<proteinExistence type="inferred from homology"/>
<feature type="region of interest" description="Disordered" evidence="9">
    <location>
        <begin position="121"/>
        <end position="159"/>
    </location>
</feature>
<gene>
    <name evidence="11" type="ORF">OXX778_LOCUS16186</name>
</gene>
<evidence type="ECO:0000256" key="6">
    <source>
        <dbReference type="ARBA" id="ARBA00022989"/>
    </source>
</evidence>
<protein>
    <recommendedName>
        <fullName evidence="8">Membrane magnesium transporter</fullName>
    </recommendedName>
</protein>
<dbReference type="PANTHER" id="PTHR21181">
    <property type="match status" value="1"/>
</dbReference>
<dbReference type="Proteomes" id="UP000663879">
    <property type="component" value="Unassembled WGS sequence"/>
</dbReference>
<evidence type="ECO:0000313" key="11">
    <source>
        <dbReference type="EMBL" id="CAF0996537.1"/>
    </source>
</evidence>
<evidence type="ECO:0000256" key="4">
    <source>
        <dbReference type="ARBA" id="ARBA00022692"/>
    </source>
</evidence>
<keyword evidence="4 8" id="KW-0812">Transmembrane</keyword>
<evidence type="ECO:0000256" key="10">
    <source>
        <dbReference type="SAM" id="SignalP"/>
    </source>
</evidence>
<evidence type="ECO:0000256" key="5">
    <source>
        <dbReference type="ARBA" id="ARBA00022824"/>
    </source>
</evidence>
<dbReference type="GO" id="GO:0005886">
    <property type="term" value="C:plasma membrane"/>
    <property type="evidence" value="ECO:0007669"/>
    <property type="project" value="TreeGrafter"/>
</dbReference>
<comment type="caution">
    <text evidence="8">Lacks conserved residue(s) required for the propagation of feature annotation.</text>
</comment>
<dbReference type="GO" id="GO:0072546">
    <property type="term" value="C:EMC complex"/>
    <property type="evidence" value="ECO:0007669"/>
    <property type="project" value="UniProtKB-UniRule"/>
</dbReference>
<keyword evidence="8" id="KW-0967">Endosome</keyword>
<evidence type="ECO:0000256" key="7">
    <source>
        <dbReference type="ARBA" id="ARBA00023136"/>
    </source>
</evidence>
<keyword evidence="7 8" id="KW-0472">Membrane</keyword>
<dbReference type="AlphaFoldDB" id="A0A814GHT7"/>
<sequence>MGKLVLSIGLIGLCHAAYSATQHKSYMRLTEHDLDSNSSPVSSLPLDILIQTIVCLFLSCFGVIQVAAKFRPIKITSEWEHKTWDNVANRTSFYSFNHRGKYLFSDSDNIEPNLDDYVKIQPKQNKSQKPVLVENKESDVSSVSSSEDYSSDEHNTKNS</sequence>
<evidence type="ECO:0000256" key="2">
    <source>
        <dbReference type="ARBA" id="ARBA00006109"/>
    </source>
</evidence>
<dbReference type="GO" id="GO:0000139">
    <property type="term" value="C:Golgi membrane"/>
    <property type="evidence" value="ECO:0007669"/>
    <property type="project" value="UniProtKB-SubCell"/>
</dbReference>
<dbReference type="Pfam" id="PF10270">
    <property type="entry name" value="MMgT"/>
    <property type="match status" value="1"/>
</dbReference>
<dbReference type="GO" id="GO:0022890">
    <property type="term" value="F:inorganic cation transmembrane transporter activity"/>
    <property type="evidence" value="ECO:0007669"/>
    <property type="project" value="TreeGrafter"/>
</dbReference>
<keyword evidence="5 8" id="KW-0256">Endoplasmic reticulum</keyword>
<keyword evidence="8" id="KW-0813">Transport</keyword>
<organism evidence="11 12">
    <name type="scientific">Brachionus calyciflorus</name>
    <dbReference type="NCBI Taxonomy" id="104777"/>
    <lineage>
        <taxon>Eukaryota</taxon>
        <taxon>Metazoa</taxon>
        <taxon>Spiralia</taxon>
        <taxon>Gnathifera</taxon>
        <taxon>Rotifera</taxon>
        <taxon>Eurotatoria</taxon>
        <taxon>Monogononta</taxon>
        <taxon>Pseudotrocha</taxon>
        <taxon>Ploima</taxon>
        <taxon>Brachionidae</taxon>
        <taxon>Brachionus</taxon>
    </lineage>
</organism>
<dbReference type="EMBL" id="CAJNOC010003756">
    <property type="protein sequence ID" value="CAF0996537.1"/>
    <property type="molecule type" value="Genomic_DNA"/>
</dbReference>
<keyword evidence="10" id="KW-0732">Signal</keyword>
<keyword evidence="12" id="KW-1185">Reference proteome</keyword>
<name>A0A814GHT7_9BILA</name>
<evidence type="ECO:0000256" key="3">
    <source>
        <dbReference type="ARBA" id="ARBA00011276"/>
    </source>
</evidence>
<accession>A0A814GHT7</accession>
<keyword evidence="8" id="KW-0333">Golgi apparatus</keyword>
<keyword evidence="6 8" id="KW-1133">Transmembrane helix</keyword>
<evidence type="ECO:0000256" key="8">
    <source>
        <dbReference type="RuleBase" id="RU367002"/>
    </source>
</evidence>
<feature type="transmembrane region" description="Helical" evidence="8">
    <location>
        <begin position="48"/>
        <end position="68"/>
    </location>
</feature>
<feature type="signal peptide" evidence="10">
    <location>
        <begin position="1"/>
        <end position="16"/>
    </location>
</feature>
<dbReference type="PANTHER" id="PTHR21181:SF7">
    <property type="entry name" value="ER MEMBRANE PROTEIN COMPLEX SUBUNIT 5"/>
    <property type="match status" value="1"/>
</dbReference>
<evidence type="ECO:0000313" key="12">
    <source>
        <dbReference type="Proteomes" id="UP000663879"/>
    </source>
</evidence>
<comment type="function">
    <text evidence="8">Part of the endoplasmic reticulum membrane protein complex (EMC) that enables the energy-independent insertion into endoplasmic reticulum membranes of newly synthesized membrane proteins. May be involved in Mg(2+) transport.</text>
</comment>
<comment type="subcellular location">
    <subcellularLocation>
        <location evidence="1">Endoplasmic reticulum membrane</location>
        <topology evidence="1">Multi-pass membrane protein</topology>
    </subcellularLocation>
    <subcellularLocation>
        <location evidence="8">Golgi apparatus membrane</location>
        <topology evidence="8">Multi-pass membrane protein</topology>
    </subcellularLocation>
    <subcellularLocation>
        <location evidence="8">Early endosome membrane</location>
        <topology evidence="8">Multi-pass membrane protein</topology>
    </subcellularLocation>
</comment>